<evidence type="ECO:0000313" key="2">
    <source>
        <dbReference type="Proteomes" id="UP000240760"/>
    </source>
</evidence>
<dbReference type="AlphaFoldDB" id="A0A2T4C5I5"/>
<keyword evidence="2" id="KW-1185">Reference proteome</keyword>
<gene>
    <name evidence="1" type="ORF">M440DRAFT_304413</name>
</gene>
<sequence length="159" mass="18067">MPYVFPVFHDGVETQAVCSKVVVHNSVRNKPRWRANIQWSCHRLQSSPTIDRPLKLRPRQSTTSKSSRQAINVYRVSVRFHNRTIQAPADVTSRVLHGQVCHPRSNQMRMLGKRACYATHDEATNTCLVNGCINMRGGEGGVSQQNPYTVVRAKDIEQR</sequence>
<accession>A0A2T4C5I5</accession>
<reference evidence="1 2" key="1">
    <citation type="submission" date="2016-07" db="EMBL/GenBank/DDBJ databases">
        <title>Multiple horizontal gene transfer events from other fungi enriched the ability of initially mycotrophic Trichoderma (Ascomycota) to feed on dead plant biomass.</title>
        <authorList>
            <consortium name="DOE Joint Genome Institute"/>
            <person name="Aerts A."/>
            <person name="Atanasova L."/>
            <person name="Chenthamara K."/>
            <person name="Zhang J."/>
            <person name="Grujic M."/>
            <person name="Henrissat B."/>
            <person name="Kuo A."/>
            <person name="Salamov A."/>
            <person name="Lipzen A."/>
            <person name="Labutti K."/>
            <person name="Barry K."/>
            <person name="Miao Y."/>
            <person name="Rahimi M.J."/>
            <person name="Shen Q."/>
            <person name="Grigoriev I.V."/>
            <person name="Kubicek C.P."/>
            <person name="Druzhinina I.S."/>
        </authorList>
    </citation>
    <scope>NUCLEOTIDE SEQUENCE [LARGE SCALE GENOMIC DNA]</scope>
    <source>
        <strain evidence="1 2">ATCC 18648</strain>
    </source>
</reference>
<dbReference type="Proteomes" id="UP000240760">
    <property type="component" value="Unassembled WGS sequence"/>
</dbReference>
<proteinExistence type="predicted"/>
<evidence type="ECO:0000313" key="1">
    <source>
        <dbReference type="EMBL" id="PTB76837.1"/>
    </source>
</evidence>
<organism evidence="1 2">
    <name type="scientific">Trichoderma longibrachiatum ATCC 18648</name>
    <dbReference type="NCBI Taxonomy" id="983965"/>
    <lineage>
        <taxon>Eukaryota</taxon>
        <taxon>Fungi</taxon>
        <taxon>Dikarya</taxon>
        <taxon>Ascomycota</taxon>
        <taxon>Pezizomycotina</taxon>
        <taxon>Sordariomycetes</taxon>
        <taxon>Hypocreomycetidae</taxon>
        <taxon>Hypocreales</taxon>
        <taxon>Hypocreaceae</taxon>
        <taxon>Trichoderma</taxon>
    </lineage>
</organism>
<dbReference type="EMBL" id="KZ679131">
    <property type="protein sequence ID" value="PTB76837.1"/>
    <property type="molecule type" value="Genomic_DNA"/>
</dbReference>
<name>A0A2T4C5I5_TRILO</name>
<protein>
    <submittedName>
        <fullName evidence="1">Uncharacterized protein</fullName>
    </submittedName>
</protein>